<dbReference type="CDD" id="cd14014">
    <property type="entry name" value="STKc_PknB_like"/>
    <property type="match status" value="1"/>
</dbReference>
<dbReference type="InterPro" id="IPR008271">
    <property type="entry name" value="Ser/Thr_kinase_AS"/>
</dbReference>
<feature type="binding site" evidence="3">
    <location>
        <position position="47"/>
    </location>
    <ligand>
        <name>ATP</name>
        <dbReference type="ChEBI" id="CHEBI:30616"/>
    </ligand>
</feature>
<dbReference type="RefSeq" id="WP_012234239.1">
    <property type="nucleotide sequence ID" value="NC_010162.1"/>
</dbReference>
<evidence type="ECO:0000259" key="5">
    <source>
        <dbReference type="PROSITE" id="PS50011"/>
    </source>
</evidence>
<dbReference type="Proteomes" id="UP000002139">
    <property type="component" value="Chromosome"/>
</dbReference>
<keyword evidence="7" id="KW-1185">Reference proteome</keyword>
<evidence type="ECO:0000256" key="4">
    <source>
        <dbReference type="SAM" id="MobiDB-lite"/>
    </source>
</evidence>
<dbReference type="EC" id="2.7.11.1" evidence="6"/>
<dbReference type="STRING" id="448385.sce1604"/>
<dbReference type="SUPFAM" id="SSF56112">
    <property type="entry name" value="Protein kinase-like (PK-like)"/>
    <property type="match status" value="1"/>
</dbReference>
<dbReference type="Gene3D" id="1.10.510.10">
    <property type="entry name" value="Transferase(Phosphotransferase) domain 1"/>
    <property type="match status" value="1"/>
</dbReference>
<dbReference type="InterPro" id="IPR000719">
    <property type="entry name" value="Prot_kinase_dom"/>
</dbReference>
<dbReference type="KEGG" id="scl:sce1604"/>
<feature type="region of interest" description="Disordered" evidence="4">
    <location>
        <begin position="423"/>
        <end position="458"/>
    </location>
</feature>
<dbReference type="AlphaFoldDB" id="A9FDH5"/>
<keyword evidence="2 3" id="KW-0067">ATP-binding</keyword>
<dbReference type="eggNOG" id="COG0515">
    <property type="taxonomic scope" value="Bacteria"/>
</dbReference>
<dbReference type="HOGENOM" id="CLU_407618_0_0_7"/>
<dbReference type="PROSITE" id="PS00108">
    <property type="entry name" value="PROTEIN_KINASE_ST"/>
    <property type="match status" value="1"/>
</dbReference>
<name>A9FDH5_SORC5</name>
<protein>
    <submittedName>
        <fullName evidence="6">Protein kinase</fullName>
        <ecNumber evidence="6">2.7.11.1</ecNumber>
    </submittedName>
</protein>
<keyword evidence="6" id="KW-0808">Transferase</keyword>
<keyword evidence="6" id="KW-0418">Kinase</keyword>
<feature type="compositionally biased region" description="Low complexity" evidence="4">
    <location>
        <begin position="633"/>
        <end position="644"/>
    </location>
</feature>
<dbReference type="PROSITE" id="PS50011">
    <property type="entry name" value="PROTEIN_KINASE_DOM"/>
    <property type="match status" value="1"/>
</dbReference>
<feature type="compositionally biased region" description="Low complexity" evidence="4">
    <location>
        <begin position="586"/>
        <end position="622"/>
    </location>
</feature>
<dbReference type="InterPro" id="IPR017441">
    <property type="entry name" value="Protein_kinase_ATP_BS"/>
</dbReference>
<accession>A9FDH5</accession>
<feature type="compositionally biased region" description="Low complexity" evidence="4">
    <location>
        <begin position="334"/>
        <end position="355"/>
    </location>
</feature>
<feature type="compositionally biased region" description="Basic and acidic residues" evidence="4">
    <location>
        <begin position="664"/>
        <end position="674"/>
    </location>
</feature>
<dbReference type="Gene3D" id="3.30.200.20">
    <property type="entry name" value="Phosphorylase Kinase, domain 1"/>
    <property type="match status" value="1"/>
</dbReference>
<dbReference type="GO" id="GO:0005524">
    <property type="term" value="F:ATP binding"/>
    <property type="evidence" value="ECO:0007669"/>
    <property type="project" value="UniProtKB-UniRule"/>
</dbReference>
<feature type="compositionally biased region" description="Pro residues" evidence="4">
    <location>
        <begin position="623"/>
        <end position="632"/>
    </location>
</feature>
<dbReference type="InterPro" id="IPR045269">
    <property type="entry name" value="Atg1-like"/>
</dbReference>
<dbReference type="SMART" id="SM00220">
    <property type="entry name" value="S_TKc"/>
    <property type="match status" value="1"/>
</dbReference>
<evidence type="ECO:0000313" key="7">
    <source>
        <dbReference type="Proteomes" id="UP000002139"/>
    </source>
</evidence>
<feature type="region of interest" description="Disordered" evidence="4">
    <location>
        <begin position="527"/>
        <end position="674"/>
    </location>
</feature>
<dbReference type="PROSITE" id="PS00107">
    <property type="entry name" value="PROTEIN_KINASE_ATP"/>
    <property type="match status" value="1"/>
</dbReference>
<dbReference type="GO" id="GO:0004674">
    <property type="term" value="F:protein serine/threonine kinase activity"/>
    <property type="evidence" value="ECO:0007669"/>
    <property type="project" value="UniProtKB-EC"/>
</dbReference>
<dbReference type="EMBL" id="AM746676">
    <property type="protein sequence ID" value="CAN91762.1"/>
    <property type="molecule type" value="Genomic_DNA"/>
</dbReference>
<feature type="region of interest" description="Disordered" evidence="4">
    <location>
        <begin position="320"/>
        <end position="399"/>
    </location>
</feature>
<sequence>MSTSFTQIAAGLVIAEKYKLVRRLGEGSMGVVWAALNLSTSREVALKLIHRPDAELRRRLQREGRNGGALRHRNVIDMYDMGETEFGEPFLVMQLLTGETLAELLVRRRRLDADVAASIGRDVARGLAAVHALHIVHRDLKPANIFLHREADADEPVVKVLDFGVAKNLAVNDGIRTATGGAVGSPLYMSPEQVRAEPNVDHRADIWSLGVVLFEMLTGMRPFQGDARAVFTGILTGEIPKISRYVRRVDPGLVELVARCMARHRDERIGSAAEIADLLDGYTAAGARARAGFAVGGGGGGSGGGGQVAAMEAPAFPGATPAGAAVSPTGSGAAVSPTGSGVPVSPTGSGAPVSPMASGAVVSPTASGAPVSPTASGAPMSPMASGAPVSPMASGASAPEWNAELTQRLEPEAMASAEAALGASPAWGHGEPGKSTTAPLVPGPEAGRGAQPSPWAARATPVPLQAPQAPPRRQAGWKRLPGPAIAALAAGAAGLVGAALFVALRSPAPAESAAGIAALPEAGIESAATNSARPPDPPPPPVTAAPQASAEAEAPKVDEPVDAGGANSAPDAGPAGTEPAPVERSQPAVEAPTPAAAAPVIAAPQPAAAPAPAQTVVAAQPRIQPPAQPSPAPSRSAQQPAARRQPVDPCAGKTGFMRTNCLRDQAKKKDPYAP</sequence>
<gene>
    <name evidence="6" type="ordered locus">sce1604</name>
</gene>
<evidence type="ECO:0000256" key="2">
    <source>
        <dbReference type="ARBA" id="ARBA00022840"/>
    </source>
</evidence>
<evidence type="ECO:0000256" key="1">
    <source>
        <dbReference type="ARBA" id="ARBA00022741"/>
    </source>
</evidence>
<dbReference type="GO" id="GO:0005737">
    <property type="term" value="C:cytoplasm"/>
    <property type="evidence" value="ECO:0007669"/>
    <property type="project" value="TreeGrafter"/>
</dbReference>
<evidence type="ECO:0000256" key="3">
    <source>
        <dbReference type="PROSITE-ProRule" id="PRU10141"/>
    </source>
</evidence>
<feature type="domain" description="Protein kinase" evidence="5">
    <location>
        <begin position="18"/>
        <end position="283"/>
    </location>
</feature>
<dbReference type="Pfam" id="PF00069">
    <property type="entry name" value="Pkinase"/>
    <property type="match status" value="1"/>
</dbReference>
<organism evidence="6 7">
    <name type="scientific">Sorangium cellulosum (strain So ce56)</name>
    <name type="common">Polyangium cellulosum (strain So ce56)</name>
    <dbReference type="NCBI Taxonomy" id="448385"/>
    <lineage>
        <taxon>Bacteria</taxon>
        <taxon>Pseudomonadati</taxon>
        <taxon>Myxococcota</taxon>
        <taxon>Polyangia</taxon>
        <taxon>Polyangiales</taxon>
        <taxon>Polyangiaceae</taxon>
        <taxon>Sorangium</taxon>
    </lineage>
</organism>
<keyword evidence="1 3" id="KW-0547">Nucleotide-binding</keyword>
<reference evidence="6 7" key="1">
    <citation type="journal article" date="2007" name="Nat. Biotechnol.">
        <title>Complete genome sequence of the myxobacterium Sorangium cellulosum.</title>
        <authorList>
            <person name="Schneiker S."/>
            <person name="Perlova O."/>
            <person name="Kaiser O."/>
            <person name="Gerth K."/>
            <person name="Alici A."/>
            <person name="Altmeyer M.O."/>
            <person name="Bartels D."/>
            <person name="Bekel T."/>
            <person name="Beyer S."/>
            <person name="Bode E."/>
            <person name="Bode H.B."/>
            <person name="Bolten C.J."/>
            <person name="Choudhuri J.V."/>
            <person name="Doss S."/>
            <person name="Elnakady Y.A."/>
            <person name="Frank B."/>
            <person name="Gaigalat L."/>
            <person name="Goesmann A."/>
            <person name="Groeger C."/>
            <person name="Gross F."/>
            <person name="Jelsbak L."/>
            <person name="Jelsbak L."/>
            <person name="Kalinowski J."/>
            <person name="Kegler C."/>
            <person name="Knauber T."/>
            <person name="Konietzny S."/>
            <person name="Kopp M."/>
            <person name="Krause L."/>
            <person name="Krug D."/>
            <person name="Linke B."/>
            <person name="Mahmud T."/>
            <person name="Martinez-Arias R."/>
            <person name="McHardy A.C."/>
            <person name="Merai M."/>
            <person name="Meyer F."/>
            <person name="Mormann S."/>
            <person name="Munoz-Dorado J."/>
            <person name="Perez J."/>
            <person name="Pradella S."/>
            <person name="Rachid S."/>
            <person name="Raddatz G."/>
            <person name="Rosenau F."/>
            <person name="Rueckert C."/>
            <person name="Sasse F."/>
            <person name="Scharfe M."/>
            <person name="Schuster S.C."/>
            <person name="Suen G."/>
            <person name="Treuner-Lange A."/>
            <person name="Velicer G.J."/>
            <person name="Vorholter F.-J."/>
            <person name="Weissman K.J."/>
            <person name="Welch R.D."/>
            <person name="Wenzel S.C."/>
            <person name="Whitworth D.E."/>
            <person name="Wilhelm S."/>
            <person name="Wittmann C."/>
            <person name="Bloecker H."/>
            <person name="Puehler A."/>
            <person name="Mueller R."/>
        </authorList>
    </citation>
    <scope>NUCLEOTIDE SEQUENCE [LARGE SCALE GENOMIC DNA]</scope>
    <source>
        <strain evidence="7">So ce56</strain>
    </source>
</reference>
<proteinExistence type="predicted"/>
<evidence type="ECO:0000313" key="6">
    <source>
        <dbReference type="EMBL" id="CAN91762.1"/>
    </source>
</evidence>
<feature type="compositionally biased region" description="Pro residues" evidence="4">
    <location>
        <begin position="534"/>
        <end position="543"/>
    </location>
</feature>
<dbReference type="PANTHER" id="PTHR24348">
    <property type="entry name" value="SERINE/THREONINE-PROTEIN KINASE UNC-51-RELATED"/>
    <property type="match status" value="1"/>
</dbReference>
<dbReference type="InterPro" id="IPR011009">
    <property type="entry name" value="Kinase-like_dom_sf"/>
</dbReference>